<dbReference type="Proteomes" id="UP000229401">
    <property type="component" value="Unassembled WGS sequence"/>
</dbReference>
<comment type="similarity">
    <text evidence="1">Belongs to the UDP-N-acetylglucosamine 2-epimerase family.</text>
</comment>
<dbReference type="Gene3D" id="3.40.50.2000">
    <property type="entry name" value="Glycogen Phosphorylase B"/>
    <property type="match status" value="2"/>
</dbReference>
<dbReference type="CDD" id="cd03786">
    <property type="entry name" value="GTB_UDP-GlcNAc_2-Epimerase"/>
    <property type="match status" value="1"/>
</dbReference>
<dbReference type="NCBIfam" id="TIGR00236">
    <property type="entry name" value="wecB"/>
    <property type="match status" value="1"/>
</dbReference>
<dbReference type="Pfam" id="PF02350">
    <property type="entry name" value="Epimerase_2"/>
    <property type="match status" value="1"/>
</dbReference>
<organism evidence="3 4">
    <name type="scientific">Candidatus Roizmanbacteria bacterium CG_4_10_14_0_8_um_filter_33_9</name>
    <dbReference type="NCBI Taxonomy" id="1974826"/>
    <lineage>
        <taxon>Bacteria</taxon>
        <taxon>Candidatus Roizmaniibacteriota</taxon>
    </lineage>
</organism>
<dbReference type="GO" id="GO:0016853">
    <property type="term" value="F:isomerase activity"/>
    <property type="evidence" value="ECO:0007669"/>
    <property type="project" value="UniProtKB-KW"/>
</dbReference>
<evidence type="ECO:0000259" key="2">
    <source>
        <dbReference type="Pfam" id="PF02350"/>
    </source>
</evidence>
<reference evidence="4" key="1">
    <citation type="submission" date="2017-09" db="EMBL/GenBank/DDBJ databases">
        <title>Depth-based differentiation of microbial function through sediment-hosted aquifers and enrichment of novel symbionts in the deep terrestrial subsurface.</title>
        <authorList>
            <person name="Probst A.J."/>
            <person name="Ladd B."/>
            <person name="Jarett J.K."/>
            <person name="Geller-Mcgrath D.E."/>
            <person name="Sieber C.M.K."/>
            <person name="Emerson J.B."/>
            <person name="Anantharaman K."/>
            <person name="Thomas B.C."/>
            <person name="Malmstrom R."/>
            <person name="Stieglmeier M."/>
            <person name="Klingl A."/>
            <person name="Woyke T."/>
            <person name="Ryan C.M."/>
            <person name="Banfield J.F."/>
        </authorList>
    </citation>
    <scope>NUCLEOTIDE SEQUENCE [LARGE SCALE GENOMIC DNA]</scope>
</reference>
<dbReference type="SUPFAM" id="SSF53756">
    <property type="entry name" value="UDP-Glycosyltransferase/glycogen phosphorylase"/>
    <property type="match status" value="1"/>
</dbReference>
<dbReference type="EMBL" id="PFLI01000079">
    <property type="protein sequence ID" value="PIY72158.1"/>
    <property type="molecule type" value="Genomic_DNA"/>
</dbReference>
<name>A0A2M7QJH0_9BACT</name>
<dbReference type="PANTHER" id="PTHR43174:SF1">
    <property type="entry name" value="UDP-N-ACETYLGLUCOSAMINE 2-EPIMERASE"/>
    <property type="match status" value="1"/>
</dbReference>
<gene>
    <name evidence="3" type="ORF">COY87_02425</name>
</gene>
<comment type="caution">
    <text evidence="3">The sequence shown here is derived from an EMBL/GenBank/DDBJ whole genome shotgun (WGS) entry which is preliminary data.</text>
</comment>
<protein>
    <submittedName>
        <fullName evidence="3">UDP-N-acetylglucosamine 2-epimerase (Non-hydrolyzing)</fullName>
    </submittedName>
</protein>
<feature type="domain" description="UDP-N-acetylglucosamine 2-epimerase" evidence="2">
    <location>
        <begin position="27"/>
        <end position="347"/>
    </location>
</feature>
<keyword evidence="1" id="KW-0413">Isomerase</keyword>
<dbReference type="InterPro" id="IPR029767">
    <property type="entry name" value="WecB-like"/>
</dbReference>
<evidence type="ECO:0000313" key="3">
    <source>
        <dbReference type="EMBL" id="PIY72158.1"/>
    </source>
</evidence>
<proteinExistence type="inferred from homology"/>
<accession>A0A2M7QJH0</accession>
<evidence type="ECO:0000313" key="4">
    <source>
        <dbReference type="Proteomes" id="UP000229401"/>
    </source>
</evidence>
<dbReference type="InterPro" id="IPR003331">
    <property type="entry name" value="UDP_GlcNAc_Epimerase_2_dom"/>
</dbReference>
<sequence length="351" mass="39776">MKVLSLVGARPQFIQEAVLNKEFIKQGVNEVLVHSGQHYDYNMSYSFIETLDIKKPQYFLGIKATTHAETTGQTMIEFEKIAYKEKPTVILVNGDTNTTLAGALVAAKLKIPLVHVEAGIRMEPKTMPEEINRVVTDHVSQLLTCPSKLTVANLKKEGIVNGVHLVGDVMYDLFLAMKSNFDLEYHKKLVLKENNYVIATIHRDYNVDDPHVLEAILKQLSLISAEMSVVFPLHPRTKKRIKQFGLNKYLKKLLITEPLNYFQLMGLTRNTYKVITDSGGYQKEAFYFQKQAIVVMPDTGWRELLGWNYLADSAKISSLIYKKPICIPPQDVYGKGNAGHKIVSLLKKSFQ</sequence>
<evidence type="ECO:0000256" key="1">
    <source>
        <dbReference type="RuleBase" id="RU003513"/>
    </source>
</evidence>
<dbReference type="AlphaFoldDB" id="A0A2M7QJH0"/>
<dbReference type="PANTHER" id="PTHR43174">
    <property type="entry name" value="UDP-N-ACETYLGLUCOSAMINE 2-EPIMERASE"/>
    <property type="match status" value="1"/>
</dbReference>